<dbReference type="InterPro" id="IPR046336">
    <property type="entry name" value="Lon_prtase_N_sf"/>
</dbReference>
<proteinExistence type="predicted"/>
<name>A0ABS5QA86_9PROT</name>
<dbReference type="EMBL" id="JAHCDA010000001">
    <property type="protein sequence ID" value="MBS7810131.1"/>
    <property type="molecule type" value="Genomic_DNA"/>
</dbReference>
<dbReference type="InterPro" id="IPR003111">
    <property type="entry name" value="Lon_prtase_N"/>
</dbReference>
<dbReference type="PROSITE" id="PS51787">
    <property type="entry name" value="LON_N"/>
    <property type="match status" value="1"/>
</dbReference>
<dbReference type="InterPro" id="IPR015947">
    <property type="entry name" value="PUA-like_sf"/>
</dbReference>
<protein>
    <submittedName>
        <fullName evidence="2">LON peptidase substrate-binding domain-containing protein</fullName>
    </submittedName>
</protein>
<dbReference type="SMART" id="SM00464">
    <property type="entry name" value="LON"/>
    <property type="match status" value="1"/>
</dbReference>
<comment type="caution">
    <text evidence="2">The sequence shown here is derived from an EMBL/GenBank/DDBJ whole genome shotgun (WGS) entry which is preliminary data.</text>
</comment>
<accession>A0ABS5QA86</accession>
<keyword evidence="3" id="KW-1185">Reference proteome</keyword>
<dbReference type="Gene3D" id="2.30.130.40">
    <property type="entry name" value="LON domain-like"/>
    <property type="match status" value="1"/>
</dbReference>
<dbReference type="Pfam" id="PF02190">
    <property type="entry name" value="LON_substr_bdg"/>
    <property type="match status" value="1"/>
</dbReference>
<gene>
    <name evidence="2" type="ORF">KHU32_04220</name>
</gene>
<sequence length="223" mass="24212">MDPFQPAPEQLPAEIAVFPLSGALLLPGGKLPLNIFEPRYLALVLDSLARGRMFGMVQANSNAPETERGGGLYQVGCLGRISSFAETEDGRLLITLTGLVRFRLGEELAPRRGYRRMRADYAPYLADLDPPEVEPADLPREAILEALRPYFMAQGIEANWSAIEQMSCLTLVNTLSMVCPFATAEKQALLEAVTVAERADDLVALLRMAVLGGGDLPPDGRPS</sequence>
<evidence type="ECO:0000259" key="1">
    <source>
        <dbReference type="PROSITE" id="PS51787"/>
    </source>
</evidence>
<organism evidence="2 3">
    <name type="scientific">Roseococcus pinisoli</name>
    <dbReference type="NCBI Taxonomy" id="2835040"/>
    <lineage>
        <taxon>Bacteria</taxon>
        <taxon>Pseudomonadati</taxon>
        <taxon>Pseudomonadota</taxon>
        <taxon>Alphaproteobacteria</taxon>
        <taxon>Acetobacterales</taxon>
        <taxon>Roseomonadaceae</taxon>
        <taxon>Roseococcus</taxon>
    </lineage>
</organism>
<evidence type="ECO:0000313" key="3">
    <source>
        <dbReference type="Proteomes" id="UP000766336"/>
    </source>
</evidence>
<dbReference type="SUPFAM" id="SSF88697">
    <property type="entry name" value="PUA domain-like"/>
    <property type="match status" value="1"/>
</dbReference>
<dbReference type="Proteomes" id="UP000766336">
    <property type="component" value="Unassembled WGS sequence"/>
</dbReference>
<feature type="domain" description="Lon N-terminal" evidence="1">
    <location>
        <begin position="15"/>
        <end position="210"/>
    </location>
</feature>
<evidence type="ECO:0000313" key="2">
    <source>
        <dbReference type="EMBL" id="MBS7810131.1"/>
    </source>
</evidence>
<dbReference type="PANTHER" id="PTHR46732:SF8">
    <property type="entry name" value="ATP-DEPENDENT PROTEASE LA (LON) DOMAIN PROTEIN"/>
    <property type="match status" value="1"/>
</dbReference>
<dbReference type="RefSeq" id="WP_213668769.1">
    <property type="nucleotide sequence ID" value="NZ_JAHCDA010000001.1"/>
</dbReference>
<dbReference type="PANTHER" id="PTHR46732">
    <property type="entry name" value="ATP-DEPENDENT PROTEASE LA (LON) DOMAIN PROTEIN"/>
    <property type="match status" value="1"/>
</dbReference>
<reference evidence="2 3" key="1">
    <citation type="submission" date="2021-05" db="EMBL/GenBank/DDBJ databases">
        <title>Roseococcus sp. XZZS9, whole genome shotgun sequencing project.</title>
        <authorList>
            <person name="Zhao G."/>
            <person name="Shen L."/>
        </authorList>
    </citation>
    <scope>NUCLEOTIDE SEQUENCE [LARGE SCALE GENOMIC DNA]</scope>
    <source>
        <strain evidence="2 3">XZZS9</strain>
    </source>
</reference>